<dbReference type="GO" id="GO:0000981">
    <property type="term" value="F:DNA-binding transcription factor activity, RNA polymerase II-specific"/>
    <property type="evidence" value="ECO:0007669"/>
    <property type="project" value="TreeGrafter"/>
</dbReference>
<dbReference type="EMBL" id="JXTC01000331">
    <property type="protein sequence ID" value="PON64068.1"/>
    <property type="molecule type" value="Genomic_DNA"/>
</dbReference>
<dbReference type="Pfam" id="PF00010">
    <property type="entry name" value="HLH"/>
    <property type="match status" value="1"/>
</dbReference>
<accession>A0A2P5CSN9</accession>
<comment type="caution">
    <text evidence="8">The sequence shown here is derived from an EMBL/GenBank/DDBJ whole genome shotgun (WGS) entry which is preliminary data.</text>
</comment>
<feature type="region of interest" description="Disordered" evidence="6">
    <location>
        <begin position="39"/>
        <end position="97"/>
    </location>
</feature>
<dbReference type="PROSITE" id="PS50888">
    <property type="entry name" value="BHLH"/>
    <property type="match status" value="1"/>
</dbReference>
<dbReference type="STRING" id="63057.A0A2P5CSN9"/>
<keyword evidence="5" id="KW-0539">Nucleus</keyword>
<evidence type="ECO:0000313" key="8">
    <source>
        <dbReference type="EMBL" id="PON64068.1"/>
    </source>
</evidence>
<keyword evidence="3" id="KW-0238">DNA-binding</keyword>
<dbReference type="GO" id="GO:0000977">
    <property type="term" value="F:RNA polymerase II transcription regulatory region sequence-specific DNA binding"/>
    <property type="evidence" value="ECO:0007669"/>
    <property type="project" value="TreeGrafter"/>
</dbReference>
<evidence type="ECO:0000256" key="5">
    <source>
        <dbReference type="ARBA" id="ARBA00023242"/>
    </source>
</evidence>
<dbReference type="GO" id="GO:0046983">
    <property type="term" value="F:protein dimerization activity"/>
    <property type="evidence" value="ECO:0007669"/>
    <property type="project" value="InterPro"/>
</dbReference>
<dbReference type="CDD" id="cd18914">
    <property type="entry name" value="bHLH_AtORG2_like"/>
    <property type="match status" value="1"/>
</dbReference>
<gene>
    <name evidence="8" type="primary">TorBHLH58</name>
    <name evidence="8" type="ORF">TorRG33x02_274190</name>
</gene>
<dbReference type="Gene3D" id="4.10.280.10">
    <property type="entry name" value="Helix-loop-helix DNA-binding domain"/>
    <property type="match status" value="1"/>
</dbReference>
<dbReference type="AlphaFoldDB" id="A0A2P5CSN9"/>
<evidence type="ECO:0000256" key="3">
    <source>
        <dbReference type="ARBA" id="ARBA00023125"/>
    </source>
</evidence>
<evidence type="ECO:0000256" key="4">
    <source>
        <dbReference type="ARBA" id="ARBA00023163"/>
    </source>
</evidence>
<keyword evidence="9" id="KW-1185">Reference proteome</keyword>
<feature type="compositionally biased region" description="Polar residues" evidence="6">
    <location>
        <begin position="174"/>
        <end position="183"/>
    </location>
</feature>
<sequence>MDYIPPSMFQLFDQTSADDLLQMISTFPCKLDPKHEIQLEDHDQVPPPTPSDQEGRDHPPHKLNNSGGRRSRSSSVADHGKNHDDDENPNDKKKKKMIIHREIERQRRQEMSALYSSLRSLIPLQYLKGKRSISDQMHEAAKYIKDLQRKNQELSTKRDNLRRLSNSSSSASSCNTDIIGSDQNSKRHNKNLEPTNIIMRHCKAGSVEVLVNTAFREGLSLARVVGVLTGEGFNVVRCISAKVNGRYLHTIESEAVSGEIKSMDLPELEKKLKNLIV</sequence>
<reference evidence="9" key="1">
    <citation type="submission" date="2016-06" db="EMBL/GenBank/DDBJ databases">
        <title>Parallel loss of symbiosis genes in relatives of nitrogen-fixing non-legume Parasponia.</title>
        <authorList>
            <person name="Van Velzen R."/>
            <person name="Holmer R."/>
            <person name="Bu F."/>
            <person name="Rutten L."/>
            <person name="Van Zeijl A."/>
            <person name="Liu W."/>
            <person name="Santuari L."/>
            <person name="Cao Q."/>
            <person name="Sharma T."/>
            <person name="Shen D."/>
            <person name="Roswanjaya Y."/>
            <person name="Wardhani T."/>
            <person name="Kalhor M.S."/>
            <person name="Jansen J."/>
            <person name="Van den Hoogen J."/>
            <person name="Gungor B."/>
            <person name="Hartog M."/>
            <person name="Hontelez J."/>
            <person name="Verver J."/>
            <person name="Yang W.-C."/>
            <person name="Schijlen E."/>
            <person name="Repin R."/>
            <person name="Schilthuizen M."/>
            <person name="Schranz E."/>
            <person name="Heidstra R."/>
            <person name="Miyata K."/>
            <person name="Fedorova E."/>
            <person name="Kohlen W."/>
            <person name="Bisseling T."/>
            <person name="Smit S."/>
            <person name="Geurts R."/>
        </authorList>
    </citation>
    <scope>NUCLEOTIDE SEQUENCE [LARGE SCALE GENOMIC DNA]</scope>
    <source>
        <strain evidence="9">cv. RG33-2</strain>
    </source>
</reference>
<dbReference type="PANTHER" id="PTHR13935:SF106">
    <property type="entry name" value="ACHAETE-SCUTE COMPLEX PROTEIN T5-RELATED"/>
    <property type="match status" value="1"/>
</dbReference>
<organism evidence="8 9">
    <name type="scientific">Trema orientale</name>
    <name type="common">Charcoal tree</name>
    <name type="synonym">Celtis orientalis</name>
    <dbReference type="NCBI Taxonomy" id="63057"/>
    <lineage>
        <taxon>Eukaryota</taxon>
        <taxon>Viridiplantae</taxon>
        <taxon>Streptophyta</taxon>
        <taxon>Embryophyta</taxon>
        <taxon>Tracheophyta</taxon>
        <taxon>Spermatophyta</taxon>
        <taxon>Magnoliopsida</taxon>
        <taxon>eudicotyledons</taxon>
        <taxon>Gunneridae</taxon>
        <taxon>Pentapetalae</taxon>
        <taxon>rosids</taxon>
        <taxon>fabids</taxon>
        <taxon>Rosales</taxon>
        <taxon>Cannabaceae</taxon>
        <taxon>Trema</taxon>
    </lineage>
</organism>
<evidence type="ECO:0000313" key="9">
    <source>
        <dbReference type="Proteomes" id="UP000237000"/>
    </source>
</evidence>
<comment type="subcellular location">
    <subcellularLocation>
        <location evidence="1">Nucleus</location>
    </subcellularLocation>
</comment>
<evidence type="ECO:0000256" key="6">
    <source>
        <dbReference type="SAM" id="MobiDB-lite"/>
    </source>
</evidence>
<feature type="compositionally biased region" description="Low complexity" evidence="6">
    <location>
        <begin position="163"/>
        <end position="173"/>
    </location>
</feature>
<dbReference type="InParanoid" id="A0A2P5CSN9"/>
<dbReference type="InterPro" id="IPR011598">
    <property type="entry name" value="bHLH_dom"/>
</dbReference>
<dbReference type="OrthoDB" id="1935281at2759"/>
<dbReference type="FunCoup" id="A0A2P5CSN9">
    <property type="interactions" value="36"/>
</dbReference>
<dbReference type="InterPro" id="IPR015660">
    <property type="entry name" value="MASH1/Ascl1a-like"/>
</dbReference>
<dbReference type="Proteomes" id="UP000237000">
    <property type="component" value="Unassembled WGS sequence"/>
</dbReference>
<protein>
    <submittedName>
        <fullName evidence="8">Basic helix-loop-helix transcription factor</fullName>
    </submittedName>
</protein>
<feature type="region of interest" description="Disordered" evidence="6">
    <location>
        <begin position="154"/>
        <end position="189"/>
    </location>
</feature>
<dbReference type="SUPFAM" id="SSF47459">
    <property type="entry name" value="HLH, helix-loop-helix DNA-binding domain"/>
    <property type="match status" value="1"/>
</dbReference>
<evidence type="ECO:0000256" key="1">
    <source>
        <dbReference type="ARBA" id="ARBA00004123"/>
    </source>
</evidence>
<dbReference type="SMART" id="SM00353">
    <property type="entry name" value="HLH"/>
    <property type="match status" value="1"/>
</dbReference>
<proteinExistence type="predicted"/>
<feature type="domain" description="BHLH" evidence="7">
    <location>
        <begin position="95"/>
        <end position="147"/>
    </location>
</feature>
<dbReference type="PANTHER" id="PTHR13935">
    <property type="entry name" value="ACHAETE-SCUTE TRANSCRIPTION FACTOR-RELATED"/>
    <property type="match status" value="1"/>
</dbReference>
<dbReference type="GO" id="GO:0090575">
    <property type="term" value="C:RNA polymerase II transcription regulator complex"/>
    <property type="evidence" value="ECO:0007669"/>
    <property type="project" value="TreeGrafter"/>
</dbReference>
<evidence type="ECO:0000256" key="2">
    <source>
        <dbReference type="ARBA" id="ARBA00023015"/>
    </source>
</evidence>
<keyword evidence="4" id="KW-0804">Transcription</keyword>
<dbReference type="InterPro" id="IPR036638">
    <property type="entry name" value="HLH_DNA-bd_sf"/>
</dbReference>
<name>A0A2P5CSN9_TREOI</name>
<keyword evidence="2" id="KW-0805">Transcription regulation</keyword>
<evidence type="ECO:0000259" key="7">
    <source>
        <dbReference type="PROSITE" id="PS50888"/>
    </source>
</evidence>